<dbReference type="CDD" id="cd09917">
    <property type="entry name" value="F-box_SF"/>
    <property type="match status" value="1"/>
</dbReference>
<dbReference type="EMBL" id="KV428171">
    <property type="protein sequence ID" value="KZT34638.1"/>
    <property type="molecule type" value="Genomic_DNA"/>
</dbReference>
<reference evidence="2 3" key="1">
    <citation type="journal article" date="2016" name="Mol. Biol. Evol.">
        <title>Comparative Genomics of Early-Diverging Mushroom-Forming Fungi Provides Insights into the Origins of Lignocellulose Decay Capabilities.</title>
        <authorList>
            <person name="Nagy L.G."/>
            <person name="Riley R."/>
            <person name="Tritt A."/>
            <person name="Adam C."/>
            <person name="Daum C."/>
            <person name="Floudas D."/>
            <person name="Sun H."/>
            <person name="Yadav J.S."/>
            <person name="Pangilinan J."/>
            <person name="Larsson K.H."/>
            <person name="Matsuura K."/>
            <person name="Barry K."/>
            <person name="Labutti K."/>
            <person name="Kuo R."/>
            <person name="Ohm R.A."/>
            <person name="Bhattacharya S.S."/>
            <person name="Shirouzu T."/>
            <person name="Yoshinaga Y."/>
            <person name="Martin F.M."/>
            <person name="Grigoriev I.V."/>
            <person name="Hibbett D.S."/>
        </authorList>
    </citation>
    <scope>NUCLEOTIDE SEQUENCE [LARGE SCALE GENOMIC DNA]</scope>
    <source>
        <strain evidence="2 3">HHB10207 ss-3</strain>
    </source>
</reference>
<dbReference type="InterPro" id="IPR001810">
    <property type="entry name" value="F-box_dom"/>
</dbReference>
<proteinExistence type="predicted"/>
<evidence type="ECO:0000313" key="3">
    <source>
        <dbReference type="Proteomes" id="UP000076798"/>
    </source>
</evidence>
<accession>A0A165ZU99</accession>
<dbReference type="AlphaFoldDB" id="A0A165ZU99"/>
<organism evidence="2 3">
    <name type="scientific">Sistotremastrum suecicum HHB10207 ss-3</name>
    <dbReference type="NCBI Taxonomy" id="1314776"/>
    <lineage>
        <taxon>Eukaryota</taxon>
        <taxon>Fungi</taxon>
        <taxon>Dikarya</taxon>
        <taxon>Basidiomycota</taxon>
        <taxon>Agaricomycotina</taxon>
        <taxon>Agaricomycetes</taxon>
        <taxon>Sistotremastrales</taxon>
        <taxon>Sistotremastraceae</taxon>
        <taxon>Sistotremastrum</taxon>
    </lineage>
</organism>
<evidence type="ECO:0000313" key="2">
    <source>
        <dbReference type="EMBL" id="KZT34638.1"/>
    </source>
</evidence>
<sequence>MGVLEALPSELILKILDGSGISEISSLALTCSRFRALIITSRILIGAWDRHRLIISKKNPDPLDLYKSALRACIISRRLSSSDDLTPLRYAVHCRSPPSPYNRIYLPCGSIVVIFENVGFTMFDMDRPHLEAKLDMETLPSVGDEIYPVQILALPEEHGILIAYVRASWKGITETISLYVTEYSVASDNFGFRRRHLLTREFYERVGRGPIRTLPYYVLNIHMCDPYVLVFPTHEGLFPSMLCNWRSGDSAQFVMRSDGGYQDFQRTFIISPLSIDKHPFRDALVIIYHLHDSWLGSPKPGDFISEIDIRSQIAWDATGPATKPVDLVLKPIARLTHDDIGFSYRYGIFTSSVQVTGPSTWVLQRTIHPIEFYNGESMEKDKDLCPGVRSLYFSEFDNRLDTRVSITMGPSAYVCQMNEKVGRSPSSIITPPNVRNIFTVTSHVLFLNHDYNGCVSETPRWTKLTYDLSDILEQNGLLSLVSGRPYDRSSYVFDPLTGKLTLGNDDCLISIQY</sequence>
<feature type="domain" description="F-box" evidence="1">
    <location>
        <begin position="1"/>
        <end position="51"/>
    </location>
</feature>
<dbReference type="PROSITE" id="PS50181">
    <property type="entry name" value="FBOX"/>
    <property type="match status" value="1"/>
</dbReference>
<gene>
    <name evidence="2" type="ORF">SISSUDRAFT_1131708</name>
</gene>
<name>A0A165ZU99_9AGAM</name>
<evidence type="ECO:0000259" key="1">
    <source>
        <dbReference type="PROSITE" id="PS50181"/>
    </source>
</evidence>
<keyword evidence="3" id="KW-1185">Reference proteome</keyword>
<dbReference type="Proteomes" id="UP000076798">
    <property type="component" value="Unassembled WGS sequence"/>
</dbReference>
<protein>
    <recommendedName>
        <fullName evidence="1">F-box domain-containing protein</fullName>
    </recommendedName>
</protein>